<dbReference type="Proteomes" id="UP000789366">
    <property type="component" value="Unassembled WGS sequence"/>
</dbReference>
<sequence>MCVPTKKLVVKIAFLWMFGSTGQIALVINYLTVSIALFGLIAFYCGYGCWGILGSYQGFIFYQLFGSFMKVYFTKIIVDYIKLVELKQQNVQTPGRVEASNTTNNYVVNRL</sequence>
<name>A0ACA9MNF6_9GLOM</name>
<evidence type="ECO:0000313" key="1">
    <source>
        <dbReference type="EMBL" id="CAG8603802.1"/>
    </source>
</evidence>
<keyword evidence="2" id="KW-1185">Reference proteome</keyword>
<accession>A0ACA9MNF6</accession>
<protein>
    <submittedName>
        <fullName evidence="1">5658_t:CDS:1</fullName>
    </submittedName>
</protein>
<comment type="caution">
    <text evidence="1">The sequence shown here is derived from an EMBL/GenBank/DDBJ whole genome shotgun (WGS) entry which is preliminary data.</text>
</comment>
<proteinExistence type="predicted"/>
<reference evidence="1" key="1">
    <citation type="submission" date="2021-06" db="EMBL/GenBank/DDBJ databases">
        <authorList>
            <person name="Kallberg Y."/>
            <person name="Tangrot J."/>
            <person name="Rosling A."/>
        </authorList>
    </citation>
    <scope>NUCLEOTIDE SEQUENCE</scope>
    <source>
        <strain evidence="1">28 12/20/2015</strain>
    </source>
</reference>
<evidence type="ECO:0000313" key="2">
    <source>
        <dbReference type="Proteomes" id="UP000789366"/>
    </source>
</evidence>
<organism evidence="1 2">
    <name type="scientific">Cetraspora pellucida</name>
    <dbReference type="NCBI Taxonomy" id="1433469"/>
    <lineage>
        <taxon>Eukaryota</taxon>
        <taxon>Fungi</taxon>
        <taxon>Fungi incertae sedis</taxon>
        <taxon>Mucoromycota</taxon>
        <taxon>Glomeromycotina</taxon>
        <taxon>Glomeromycetes</taxon>
        <taxon>Diversisporales</taxon>
        <taxon>Gigasporaceae</taxon>
        <taxon>Cetraspora</taxon>
    </lineage>
</organism>
<dbReference type="EMBL" id="CAJVPW010009305">
    <property type="protein sequence ID" value="CAG8603802.1"/>
    <property type="molecule type" value="Genomic_DNA"/>
</dbReference>
<gene>
    <name evidence="1" type="ORF">SPELUC_LOCUS7234</name>
</gene>